<protein>
    <recommendedName>
        <fullName evidence="3">Amidase domain-containing protein</fullName>
    </recommendedName>
</protein>
<dbReference type="EMBL" id="GG745330">
    <property type="protein sequence ID" value="KNE56594.1"/>
    <property type="molecule type" value="Genomic_DNA"/>
</dbReference>
<evidence type="ECO:0000256" key="1">
    <source>
        <dbReference type="ARBA" id="ARBA00009199"/>
    </source>
</evidence>
<feature type="domain" description="Amidase" evidence="3">
    <location>
        <begin position="52"/>
        <end position="178"/>
    </location>
</feature>
<dbReference type="Pfam" id="PF01425">
    <property type="entry name" value="Amidase"/>
    <property type="match status" value="1"/>
</dbReference>
<proteinExistence type="inferred from homology"/>
<reference evidence="4 5" key="1">
    <citation type="submission" date="2009-11" db="EMBL/GenBank/DDBJ databases">
        <title>Annotation of Allomyces macrogynus ATCC 38327.</title>
        <authorList>
            <consortium name="The Broad Institute Genome Sequencing Platform"/>
            <person name="Russ C."/>
            <person name="Cuomo C."/>
            <person name="Burger G."/>
            <person name="Gray M.W."/>
            <person name="Holland P.W.H."/>
            <person name="King N."/>
            <person name="Lang F.B.F."/>
            <person name="Roger A.J."/>
            <person name="Ruiz-Trillo I."/>
            <person name="Young S.K."/>
            <person name="Zeng Q."/>
            <person name="Gargeya S."/>
            <person name="Fitzgerald M."/>
            <person name="Haas B."/>
            <person name="Abouelleil A."/>
            <person name="Alvarado L."/>
            <person name="Arachchi H.M."/>
            <person name="Berlin A."/>
            <person name="Chapman S.B."/>
            <person name="Gearin G."/>
            <person name="Goldberg J."/>
            <person name="Griggs A."/>
            <person name="Gujja S."/>
            <person name="Hansen M."/>
            <person name="Heiman D."/>
            <person name="Howarth C."/>
            <person name="Larimer J."/>
            <person name="Lui A."/>
            <person name="MacDonald P.J.P."/>
            <person name="McCowen C."/>
            <person name="Montmayeur A."/>
            <person name="Murphy C."/>
            <person name="Neiman D."/>
            <person name="Pearson M."/>
            <person name="Priest M."/>
            <person name="Roberts A."/>
            <person name="Saif S."/>
            <person name="Shea T."/>
            <person name="Sisk P."/>
            <person name="Stolte C."/>
            <person name="Sykes S."/>
            <person name="Wortman J."/>
            <person name="Nusbaum C."/>
            <person name="Birren B."/>
        </authorList>
    </citation>
    <scope>NUCLEOTIDE SEQUENCE [LARGE SCALE GENOMIC DNA]</scope>
    <source>
        <strain evidence="4 5">ATCC 38327</strain>
    </source>
</reference>
<name>A0A0L0S2K7_ALLM3</name>
<organism evidence="4 5">
    <name type="scientific">Allomyces macrogynus (strain ATCC 38327)</name>
    <name type="common">Allomyces javanicus var. macrogynus</name>
    <dbReference type="NCBI Taxonomy" id="578462"/>
    <lineage>
        <taxon>Eukaryota</taxon>
        <taxon>Fungi</taxon>
        <taxon>Fungi incertae sedis</taxon>
        <taxon>Blastocladiomycota</taxon>
        <taxon>Blastocladiomycetes</taxon>
        <taxon>Blastocladiales</taxon>
        <taxon>Blastocladiaceae</taxon>
        <taxon>Allomyces</taxon>
    </lineage>
</organism>
<keyword evidence="2" id="KW-0378">Hydrolase</keyword>
<dbReference type="GO" id="GO:0016787">
    <property type="term" value="F:hydrolase activity"/>
    <property type="evidence" value="ECO:0007669"/>
    <property type="project" value="UniProtKB-KW"/>
</dbReference>
<evidence type="ECO:0000313" key="5">
    <source>
        <dbReference type="Proteomes" id="UP000054350"/>
    </source>
</evidence>
<sequence length="182" mass="20117">MHVCMQLMLKLMHLPPKFHNQDAKKMQDVMLVTTLELAEALATGRVMAEQAVVAFGHQLLATHMQTNCLTDVFLKEVLARVQHLDATYQVTGKPVGKLHSLLISIKDMNSFINQPSQSNVLMVDIVLCEGANIIAKTNFLQMMLLFECSNPVFGHTANPYNLNFMLGGLLGGEGMLLTLHGL</sequence>
<dbReference type="PANTHER" id="PTHR46072">
    <property type="entry name" value="AMIDASE-RELATED-RELATED"/>
    <property type="match status" value="1"/>
</dbReference>
<evidence type="ECO:0000313" key="4">
    <source>
        <dbReference type="EMBL" id="KNE56594.1"/>
    </source>
</evidence>
<dbReference type="STRING" id="578462.A0A0L0S2K7"/>
<dbReference type="VEuPathDB" id="FungiDB:AMAG_02388"/>
<dbReference type="eggNOG" id="KOG1212">
    <property type="taxonomic scope" value="Eukaryota"/>
</dbReference>
<dbReference type="AlphaFoldDB" id="A0A0L0S2K7"/>
<evidence type="ECO:0000259" key="3">
    <source>
        <dbReference type="Pfam" id="PF01425"/>
    </source>
</evidence>
<dbReference type="Gene3D" id="3.90.1300.10">
    <property type="entry name" value="Amidase signature (AS) domain"/>
    <property type="match status" value="1"/>
</dbReference>
<keyword evidence="5" id="KW-1185">Reference proteome</keyword>
<evidence type="ECO:0000256" key="2">
    <source>
        <dbReference type="ARBA" id="ARBA00022801"/>
    </source>
</evidence>
<dbReference type="OrthoDB" id="6428749at2759"/>
<comment type="similarity">
    <text evidence="1">Belongs to the amidase family.</text>
</comment>
<reference evidence="5" key="2">
    <citation type="submission" date="2009-11" db="EMBL/GenBank/DDBJ databases">
        <title>The Genome Sequence of Allomyces macrogynus strain ATCC 38327.</title>
        <authorList>
            <consortium name="The Broad Institute Genome Sequencing Platform"/>
            <person name="Russ C."/>
            <person name="Cuomo C."/>
            <person name="Shea T."/>
            <person name="Young S.K."/>
            <person name="Zeng Q."/>
            <person name="Koehrsen M."/>
            <person name="Haas B."/>
            <person name="Borodovsky M."/>
            <person name="Guigo R."/>
            <person name="Alvarado L."/>
            <person name="Berlin A."/>
            <person name="Borenstein D."/>
            <person name="Chen Z."/>
            <person name="Engels R."/>
            <person name="Freedman E."/>
            <person name="Gellesch M."/>
            <person name="Goldberg J."/>
            <person name="Griggs A."/>
            <person name="Gujja S."/>
            <person name="Heiman D."/>
            <person name="Hepburn T."/>
            <person name="Howarth C."/>
            <person name="Jen D."/>
            <person name="Larson L."/>
            <person name="Lewis B."/>
            <person name="Mehta T."/>
            <person name="Park D."/>
            <person name="Pearson M."/>
            <person name="Roberts A."/>
            <person name="Saif S."/>
            <person name="Shenoy N."/>
            <person name="Sisk P."/>
            <person name="Stolte C."/>
            <person name="Sykes S."/>
            <person name="Walk T."/>
            <person name="White J."/>
            <person name="Yandava C."/>
            <person name="Burger G."/>
            <person name="Gray M.W."/>
            <person name="Holland P.W.H."/>
            <person name="King N."/>
            <person name="Lang F.B.F."/>
            <person name="Roger A.J."/>
            <person name="Ruiz-Trillo I."/>
            <person name="Lander E."/>
            <person name="Nusbaum C."/>
        </authorList>
    </citation>
    <scope>NUCLEOTIDE SEQUENCE [LARGE SCALE GENOMIC DNA]</scope>
    <source>
        <strain evidence="5">ATCC 38327</strain>
    </source>
</reference>
<gene>
    <name evidence="4" type="ORF">AMAG_02388</name>
</gene>
<dbReference type="InterPro" id="IPR023631">
    <property type="entry name" value="Amidase_dom"/>
</dbReference>
<dbReference type="PANTHER" id="PTHR46072:SF11">
    <property type="entry name" value="AMIDASE-RELATED"/>
    <property type="match status" value="1"/>
</dbReference>
<dbReference type="Proteomes" id="UP000054350">
    <property type="component" value="Unassembled WGS sequence"/>
</dbReference>
<dbReference type="InterPro" id="IPR036928">
    <property type="entry name" value="AS_sf"/>
</dbReference>
<accession>A0A0L0S2K7</accession>
<dbReference type="SUPFAM" id="SSF75304">
    <property type="entry name" value="Amidase signature (AS) enzymes"/>
    <property type="match status" value="1"/>
</dbReference>